<dbReference type="EMBL" id="VBOU01000011">
    <property type="protein sequence ID" value="TMQ55883.1"/>
    <property type="molecule type" value="Genomic_DNA"/>
</dbReference>
<sequence>MSSSARSFPAAARIIGGAGLITALIFAGCTREPPDVREARKAAHDYLRAVSRRDVKEIGERSTCLASTTSFTGGRVLRVEPPRGIRMAALDSLVRVSIYTQRSADSTWARASEADADSLFRRARLLSYRTSVYRNAARAVPVSAPGAVVGRDTLLETRIIRVRIRYAGPLVGPRPVDKEEILRMLRVPGGKWIVFSMFLVADDPAPEMI</sequence>
<evidence type="ECO:0000313" key="2">
    <source>
        <dbReference type="Proteomes" id="UP000319829"/>
    </source>
</evidence>
<comment type="caution">
    <text evidence="1">The sequence shown here is derived from an EMBL/GenBank/DDBJ whole genome shotgun (WGS) entry which is preliminary data.</text>
</comment>
<reference evidence="1 2" key="1">
    <citation type="journal article" date="2019" name="Nat. Microbiol.">
        <title>Mediterranean grassland soil C-N compound turnover is dependent on rainfall and depth, and is mediated by genomically divergent microorganisms.</title>
        <authorList>
            <person name="Diamond S."/>
            <person name="Andeer P.F."/>
            <person name="Li Z."/>
            <person name="Crits-Christoph A."/>
            <person name="Burstein D."/>
            <person name="Anantharaman K."/>
            <person name="Lane K.R."/>
            <person name="Thomas B.C."/>
            <person name="Pan C."/>
            <person name="Northen T.R."/>
            <person name="Banfield J.F."/>
        </authorList>
    </citation>
    <scope>NUCLEOTIDE SEQUENCE [LARGE SCALE GENOMIC DNA]</scope>
    <source>
        <strain evidence="1">WS_4</strain>
    </source>
</reference>
<organism evidence="1 2">
    <name type="scientific">Eiseniibacteriota bacterium</name>
    <dbReference type="NCBI Taxonomy" id="2212470"/>
    <lineage>
        <taxon>Bacteria</taxon>
        <taxon>Candidatus Eiseniibacteriota</taxon>
    </lineage>
</organism>
<gene>
    <name evidence="1" type="ORF">E6K74_01735</name>
</gene>
<protein>
    <submittedName>
        <fullName evidence="1">Uncharacterized protein</fullName>
    </submittedName>
</protein>
<name>A0A538SWV9_UNCEI</name>
<dbReference type="PROSITE" id="PS51257">
    <property type="entry name" value="PROKAR_LIPOPROTEIN"/>
    <property type="match status" value="1"/>
</dbReference>
<proteinExistence type="predicted"/>
<evidence type="ECO:0000313" key="1">
    <source>
        <dbReference type="EMBL" id="TMQ55883.1"/>
    </source>
</evidence>
<dbReference type="AlphaFoldDB" id="A0A538SWV9"/>
<dbReference type="Proteomes" id="UP000319829">
    <property type="component" value="Unassembled WGS sequence"/>
</dbReference>
<accession>A0A538SWV9</accession>